<evidence type="ECO:0000313" key="3">
    <source>
        <dbReference type="Proteomes" id="UP000001055"/>
    </source>
</evidence>
<dbReference type="AlphaFoldDB" id="Q0U1T7"/>
<dbReference type="RefSeq" id="XP_001804298.1">
    <property type="nucleotide sequence ID" value="XM_001804246.1"/>
</dbReference>
<feature type="compositionally biased region" description="Basic and acidic residues" evidence="1">
    <location>
        <begin position="155"/>
        <end position="169"/>
    </location>
</feature>
<evidence type="ECO:0000313" key="2">
    <source>
        <dbReference type="EMBL" id="EAT78338.1"/>
    </source>
</evidence>
<dbReference type="KEGG" id="pno:SNOG_14101"/>
<sequence length="169" mass="18989">MYGPSLGQRCRQCDADVDNDIRDYQTSTNRSIVRFAVRTLNESNDPFDEKWLSKNESRLAQTGKYSFTNGSLIVHQADQQERVGSLLLFACAPFGTQPSVGLRVNAQISVNLGKRPQQVLNDSETVEMIATSFIGCDPDVHNVRQRAPSNTNVNNRKDEIRDTGRTLRK</sequence>
<reference evidence="3" key="1">
    <citation type="journal article" date="2007" name="Plant Cell">
        <title>Dothideomycete-plant interactions illuminated by genome sequencing and EST analysis of the wheat pathogen Stagonospora nodorum.</title>
        <authorList>
            <person name="Hane J.K."/>
            <person name="Lowe R.G."/>
            <person name="Solomon P.S."/>
            <person name="Tan K.C."/>
            <person name="Schoch C.L."/>
            <person name="Spatafora J.W."/>
            <person name="Crous P.W."/>
            <person name="Kodira C."/>
            <person name="Birren B.W."/>
            <person name="Galagan J.E."/>
            <person name="Torriani S.F."/>
            <person name="McDonald B.A."/>
            <person name="Oliver R.P."/>
        </authorList>
    </citation>
    <scope>NUCLEOTIDE SEQUENCE [LARGE SCALE GENOMIC DNA]</scope>
    <source>
        <strain evidence="3">SN15 / ATCC MYA-4574 / FGSC 10173</strain>
    </source>
</reference>
<dbReference type="EMBL" id="CH445354">
    <property type="protein sequence ID" value="EAT78338.1"/>
    <property type="molecule type" value="Genomic_DNA"/>
</dbReference>
<accession>Q0U1T7</accession>
<dbReference type="GeneID" id="5981222"/>
<dbReference type="Proteomes" id="UP000001055">
    <property type="component" value="Unassembled WGS sequence"/>
</dbReference>
<organism evidence="2 3">
    <name type="scientific">Phaeosphaeria nodorum (strain SN15 / ATCC MYA-4574 / FGSC 10173)</name>
    <name type="common">Glume blotch fungus</name>
    <name type="synonym">Parastagonospora nodorum</name>
    <dbReference type="NCBI Taxonomy" id="321614"/>
    <lineage>
        <taxon>Eukaryota</taxon>
        <taxon>Fungi</taxon>
        <taxon>Dikarya</taxon>
        <taxon>Ascomycota</taxon>
        <taxon>Pezizomycotina</taxon>
        <taxon>Dothideomycetes</taxon>
        <taxon>Pleosporomycetidae</taxon>
        <taxon>Pleosporales</taxon>
        <taxon>Pleosporineae</taxon>
        <taxon>Phaeosphaeriaceae</taxon>
        <taxon>Parastagonospora</taxon>
    </lineage>
</organism>
<name>Q0U1T7_PHANO</name>
<protein>
    <submittedName>
        <fullName evidence="2">Uncharacterized protein</fullName>
    </submittedName>
</protein>
<evidence type="ECO:0000256" key="1">
    <source>
        <dbReference type="SAM" id="MobiDB-lite"/>
    </source>
</evidence>
<dbReference type="InParanoid" id="Q0U1T7"/>
<gene>
    <name evidence="2" type="ORF">SNOG_14101</name>
</gene>
<feature type="region of interest" description="Disordered" evidence="1">
    <location>
        <begin position="144"/>
        <end position="169"/>
    </location>
</feature>
<proteinExistence type="predicted"/>